<feature type="transmembrane region" description="Helical" evidence="1">
    <location>
        <begin position="12"/>
        <end position="29"/>
    </location>
</feature>
<keyword evidence="1" id="KW-0812">Transmembrane</keyword>
<evidence type="ECO:0000256" key="1">
    <source>
        <dbReference type="SAM" id="Phobius"/>
    </source>
</evidence>
<dbReference type="AlphaFoldDB" id="A0A6J7KZN6"/>
<dbReference type="EMBL" id="CAFBMW010000036">
    <property type="protein sequence ID" value="CAB4961145.1"/>
    <property type="molecule type" value="Genomic_DNA"/>
</dbReference>
<evidence type="ECO:0000313" key="2">
    <source>
        <dbReference type="EMBL" id="CAB4961145.1"/>
    </source>
</evidence>
<keyword evidence="1" id="KW-0472">Membrane</keyword>
<name>A0A6J7KZN6_9ZZZZ</name>
<gene>
    <name evidence="2" type="ORF">UFOPK3662_03240</name>
</gene>
<protein>
    <submittedName>
        <fullName evidence="2">Unannotated protein</fullName>
    </submittedName>
</protein>
<proteinExistence type="predicted"/>
<keyword evidence="1" id="KW-1133">Transmembrane helix</keyword>
<reference evidence="2" key="1">
    <citation type="submission" date="2020-05" db="EMBL/GenBank/DDBJ databases">
        <authorList>
            <person name="Chiriac C."/>
            <person name="Salcher M."/>
            <person name="Ghai R."/>
            <person name="Kavagutti S V."/>
        </authorList>
    </citation>
    <scope>NUCLEOTIDE SEQUENCE</scope>
</reference>
<feature type="transmembrane region" description="Helical" evidence="1">
    <location>
        <begin position="35"/>
        <end position="60"/>
    </location>
</feature>
<organism evidence="2">
    <name type="scientific">freshwater metagenome</name>
    <dbReference type="NCBI Taxonomy" id="449393"/>
    <lineage>
        <taxon>unclassified sequences</taxon>
        <taxon>metagenomes</taxon>
        <taxon>ecological metagenomes</taxon>
    </lineage>
</organism>
<accession>A0A6J7KZN6</accession>
<sequence length="78" mass="8573">MEQTGTDARPRTWAFVLAACWGTLGLWVLSTGRTWLGLAQVGLATAYLVSTFSPRFAAFMDRPPFGRRKRGPSRRAGA</sequence>